<proteinExistence type="predicted"/>
<dbReference type="InterPro" id="IPR050109">
    <property type="entry name" value="HTH-type_TetR-like_transc_reg"/>
</dbReference>
<dbReference type="PANTHER" id="PTHR30055:SF151">
    <property type="entry name" value="TRANSCRIPTIONAL REGULATORY PROTEIN"/>
    <property type="match status" value="1"/>
</dbReference>
<dbReference type="PROSITE" id="PS50977">
    <property type="entry name" value="HTH_TETR_2"/>
    <property type="match status" value="1"/>
</dbReference>
<feature type="compositionally biased region" description="Polar residues" evidence="6">
    <location>
        <begin position="8"/>
        <end position="23"/>
    </location>
</feature>
<dbReference type="Gene3D" id="1.10.10.60">
    <property type="entry name" value="Homeodomain-like"/>
    <property type="match status" value="1"/>
</dbReference>
<feature type="domain" description="HTH tetR-type" evidence="7">
    <location>
        <begin position="27"/>
        <end position="87"/>
    </location>
</feature>
<evidence type="ECO:0000256" key="3">
    <source>
        <dbReference type="ARBA" id="ARBA00023125"/>
    </source>
</evidence>
<dbReference type="Proteomes" id="UP000184501">
    <property type="component" value="Unassembled WGS sequence"/>
</dbReference>
<dbReference type="InterPro" id="IPR001647">
    <property type="entry name" value="HTH_TetR"/>
</dbReference>
<evidence type="ECO:0000313" key="8">
    <source>
        <dbReference type="EMBL" id="SHG44290.1"/>
    </source>
</evidence>
<dbReference type="GO" id="GO:0046677">
    <property type="term" value="P:response to antibiotic"/>
    <property type="evidence" value="ECO:0007669"/>
    <property type="project" value="InterPro"/>
</dbReference>
<feature type="DNA-binding region" description="H-T-H motif" evidence="5">
    <location>
        <begin position="50"/>
        <end position="69"/>
    </location>
</feature>
<dbReference type="InterPro" id="IPR003012">
    <property type="entry name" value="Tet_transcr_reg_TetR"/>
</dbReference>
<gene>
    <name evidence="8" type="ORF">SAMN05444320_10942</name>
</gene>
<dbReference type="SUPFAM" id="SSF46689">
    <property type="entry name" value="Homeodomain-like"/>
    <property type="match status" value="1"/>
</dbReference>
<protein>
    <submittedName>
        <fullName evidence="8">Transcriptional regulator, TetR family</fullName>
    </submittedName>
</protein>
<dbReference type="Pfam" id="PF00440">
    <property type="entry name" value="TetR_N"/>
    <property type="match status" value="1"/>
</dbReference>
<accession>A0A1M5JVG2</accession>
<evidence type="ECO:0000256" key="5">
    <source>
        <dbReference type="PROSITE-ProRule" id="PRU00335"/>
    </source>
</evidence>
<evidence type="ECO:0000256" key="2">
    <source>
        <dbReference type="ARBA" id="ARBA00023015"/>
    </source>
</evidence>
<keyword evidence="4" id="KW-0804">Transcription</keyword>
<dbReference type="InterPro" id="IPR009057">
    <property type="entry name" value="Homeodomain-like_sf"/>
</dbReference>
<evidence type="ECO:0000259" key="7">
    <source>
        <dbReference type="PROSITE" id="PS50977"/>
    </source>
</evidence>
<reference evidence="8 9" key="1">
    <citation type="submission" date="2016-11" db="EMBL/GenBank/DDBJ databases">
        <authorList>
            <person name="Jaros S."/>
            <person name="Januszkiewicz K."/>
            <person name="Wedrychowicz H."/>
        </authorList>
    </citation>
    <scope>NUCLEOTIDE SEQUENCE [LARGE SCALE GENOMIC DNA]</scope>
    <source>
        <strain evidence="8 9">DSM 44523</strain>
    </source>
</reference>
<dbReference type="PRINTS" id="PR00400">
    <property type="entry name" value="TETREPRESSOR"/>
</dbReference>
<dbReference type="RefSeq" id="WP_073487604.1">
    <property type="nucleotide sequence ID" value="NZ_FQVN01000009.1"/>
</dbReference>
<evidence type="ECO:0000256" key="4">
    <source>
        <dbReference type="ARBA" id="ARBA00023163"/>
    </source>
</evidence>
<dbReference type="AlphaFoldDB" id="A0A1M5JVG2"/>
<sequence>MAGRRQNRSWNTVWAETPRTPSGHQAGISREQIVLVAVELLDQDGMEALSMRRLASRVGVAAMSLYWHVANKGHLLELAMDEVFGEVSIPAVDLHWAERVRALATSYRAVSCRHPWVARLLGVYPPIGPNLMRFTEAMLVAFGDSGLSGADLDRAVNTLADYLLGFITAELRTEQRLRAAGMDIVGFAEMMRPLVKSLAGDRFPEVSARVDRMSERTMDERFAFGLDSVLVGLSARGPRP</sequence>
<dbReference type="Pfam" id="PF02909">
    <property type="entry name" value="TetR_C_1"/>
    <property type="match status" value="1"/>
</dbReference>
<dbReference type="GO" id="GO:0000976">
    <property type="term" value="F:transcription cis-regulatory region binding"/>
    <property type="evidence" value="ECO:0007669"/>
    <property type="project" value="TreeGrafter"/>
</dbReference>
<dbReference type="PANTHER" id="PTHR30055">
    <property type="entry name" value="HTH-TYPE TRANSCRIPTIONAL REGULATOR RUTR"/>
    <property type="match status" value="1"/>
</dbReference>
<dbReference type="STRING" id="2017.SAMN05444320_10942"/>
<dbReference type="PRINTS" id="PR00455">
    <property type="entry name" value="HTHTETR"/>
</dbReference>
<keyword evidence="9" id="KW-1185">Reference proteome</keyword>
<evidence type="ECO:0000313" key="9">
    <source>
        <dbReference type="Proteomes" id="UP000184501"/>
    </source>
</evidence>
<keyword evidence="1" id="KW-0678">Repressor</keyword>
<name>A0A1M5JVG2_STRHI</name>
<dbReference type="SUPFAM" id="SSF48498">
    <property type="entry name" value="Tetracyclin repressor-like, C-terminal domain"/>
    <property type="match status" value="1"/>
</dbReference>
<organism evidence="8 9">
    <name type="scientific">Streptoalloteichus hindustanus</name>
    <dbReference type="NCBI Taxonomy" id="2017"/>
    <lineage>
        <taxon>Bacteria</taxon>
        <taxon>Bacillati</taxon>
        <taxon>Actinomycetota</taxon>
        <taxon>Actinomycetes</taxon>
        <taxon>Pseudonocardiales</taxon>
        <taxon>Pseudonocardiaceae</taxon>
        <taxon>Streptoalloteichus</taxon>
    </lineage>
</organism>
<dbReference type="Gene3D" id="1.10.357.10">
    <property type="entry name" value="Tetracycline Repressor, domain 2"/>
    <property type="match status" value="1"/>
</dbReference>
<keyword evidence="3 5" id="KW-0238">DNA-binding</keyword>
<dbReference type="GO" id="GO:0045892">
    <property type="term" value="P:negative regulation of DNA-templated transcription"/>
    <property type="evidence" value="ECO:0007669"/>
    <property type="project" value="InterPro"/>
</dbReference>
<feature type="region of interest" description="Disordered" evidence="6">
    <location>
        <begin position="1"/>
        <end position="25"/>
    </location>
</feature>
<dbReference type="InterPro" id="IPR036271">
    <property type="entry name" value="Tet_transcr_reg_TetR-rel_C_sf"/>
</dbReference>
<dbReference type="InterPro" id="IPR004111">
    <property type="entry name" value="Repressor_TetR_C"/>
</dbReference>
<keyword evidence="2" id="KW-0805">Transcription regulation</keyword>
<dbReference type="EMBL" id="FQVN01000009">
    <property type="protein sequence ID" value="SHG44290.1"/>
    <property type="molecule type" value="Genomic_DNA"/>
</dbReference>
<evidence type="ECO:0000256" key="1">
    <source>
        <dbReference type="ARBA" id="ARBA00022491"/>
    </source>
</evidence>
<evidence type="ECO:0000256" key="6">
    <source>
        <dbReference type="SAM" id="MobiDB-lite"/>
    </source>
</evidence>
<dbReference type="GO" id="GO:0003700">
    <property type="term" value="F:DNA-binding transcription factor activity"/>
    <property type="evidence" value="ECO:0007669"/>
    <property type="project" value="TreeGrafter"/>
</dbReference>
<dbReference type="OrthoDB" id="3818006at2"/>